<dbReference type="EMBL" id="OY660871">
    <property type="protein sequence ID" value="CAJ1061431.1"/>
    <property type="molecule type" value="Genomic_DNA"/>
</dbReference>
<dbReference type="Proteomes" id="UP001178508">
    <property type="component" value="Chromosome 8"/>
</dbReference>
<evidence type="ECO:0000313" key="4">
    <source>
        <dbReference type="Proteomes" id="UP001178508"/>
    </source>
</evidence>
<keyword evidence="4" id="KW-1185">Reference proteome</keyword>
<reference evidence="3" key="1">
    <citation type="submission" date="2023-08" db="EMBL/GenBank/DDBJ databases">
        <authorList>
            <person name="Alioto T."/>
            <person name="Alioto T."/>
            <person name="Gomez Garrido J."/>
        </authorList>
    </citation>
    <scope>NUCLEOTIDE SEQUENCE</scope>
</reference>
<accession>A0AAV1FJ28</accession>
<evidence type="ECO:0000256" key="1">
    <source>
        <dbReference type="SAM" id="MobiDB-lite"/>
    </source>
</evidence>
<dbReference type="AlphaFoldDB" id="A0AAV1FJ28"/>
<evidence type="ECO:0000259" key="2">
    <source>
        <dbReference type="Pfam" id="PF13843"/>
    </source>
</evidence>
<feature type="compositionally biased region" description="Basic and acidic residues" evidence="1">
    <location>
        <begin position="56"/>
        <end position="66"/>
    </location>
</feature>
<protein>
    <submittedName>
        <fullName evidence="3">Uncharacterized protein LOC124069676</fullName>
    </submittedName>
</protein>
<feature type="compositionally biased region" description="Low complexity" evidence="1">
    <location>
        <begin position="93"/>
        <end position="104"/>
    </location>
</feature>
<dbReference type="PANTHER" id="PTHR46599:SF3">
    <property type="entry name" value="PIGGYBAC TRANSPOSABLE ELEMENT-DERIVED PROTEIN 4"/>
    <property type="match status" value="1"/>
</dbReference>
<feature type="compositionally biased region" description="Basic residues" evidence="1">
    <location>
        <begin position="72"/>
        <end position="82"/>
    </location>
</feature>
<gene>
    <name evidence="3" type="ORF">XNOV1_A013918</name>
</gene>
<name>A0AAV1FJ28_XYRNO</name>
<dbReference type="InterPro" id="IPR029526">
    <property type="entry name" value="PGBD"/>
</dbReference>
<dbReference type="Pfam" id="PF13843">
    <property type="entry name" value="DDE_Tnp_1_7"/>
    <property type="match status" value="1"/>
</dbReference>
<evidence type="ECO:0000313" key="3">
    <source>
        <dbReference type="EMBL" id="CAJ1061431.1"/>
    </source>
</evidence>
<feature type="compositionally biased region" description="Acidic residues" evidence="1">
    <location>
        <begin position="30"/>
        <end position="39"/>
    </location>
</feature>
<feature type="region of interest" description="Disordered" evidence="1">
    <location>
        <begin position="14"/>
        <end position="118"/>
    </location>
</feature>
<organism evidence="3 4">
    <name type="scientific">Xyrichtys novacula</name>
    <name type="common">Pearly razorfish</name>
    <name type="synonym">Hemipteronotus novacula</name>
    <dbReference type="NCBI Taxonomy" id="13765"/>
    <lineage>
        <taxon>Eukaryota</taxon>
        <taxon>Metazoa</taxon>
        <taxon>Chordata</taxon>
        <taxon>Craniata</taxon>
        <taxon>Vertebrata</taxon>
        <taxon>Euteleostomi</taxon>
        <taxon>Actinopterygii</taxon>
        <taxon>Neopterygii</taxon>
        <taxon>Teleostei</taxon>
        <taxon>Neoteleostei</taxon>
        <taxon>Acanthomorphata</taxon>
        <taxon>Eupercaria</taxon>
        <taxon>Labriformes</taxon>
        <taxon>Labridae</taxon>
        <taxon>Xyrichtys</taxon>
    </lineage>
</organism>
<sequence>MRRLMDMERALALFFEEEEAEGDTAASQYEPEEDSDNEAGDPSFLLEEGGEEEREEERGEERRAEDPPTCVRSRRATRRTGRRALEDWGGCRQSSSSEQVSASETTRGPVRSTFPPESKRPFSSFFATDTVRTICSNTNKNAAKNEELGKKYSWTDIDKEDLQKFFGLLIYMSLVSLPSLQEYWRYNHFLSVPMPSKIMSRVGLDDIEKKHIDKK</sequence>
<feature type="domain" description="PiggyBac transposable element-derived protein" evidence="2">
    <location>
        <begin position="121"/>
        <end position="201"/>
    </location>
</feature>
<proteinExistence type="predicted"/>
<dbReference type="PANTHER" id="PTHR46599">
    <property type="entry name" value="PIGGYBAC TRANSPOSABLE ELEMENT-DERIVED PROTEIN 4"/>
    <property type="match status" value="1"/>
</dbReference>